<evidence type="ECO:0000256" key="2">
    <source>
        <dbReference type="ARBA" id="ARBA00023002"/>
    </source>
</evidence>
<keyword evidence="2" id="KW-0560">Oxidoreductase</keyword>
<dbReference type="Proteomes" id="UP000422108">
    <property type="component" value="Chromosome"/>
</dbReference>
<organism evidence="3 4">
    <name type="scientific">Desulfosarcina ovata subsp. ovata</name>
    <dbReference type="NCBI Taxonomy" id="2752305"/>
    <lineage>
        <taxon>Bacteria</taxon>
        <taxon>Pseudomonadati</taxon>
        <taxon>Thermodesulfobacteriota</taxon>
        <taxon>Desulfobacteria</taxon>
        <taxon>Desulfobacterales</taxon>
        <taxon>Desulfosarcinaceae</taxon>
        <taxon>Desulfosarcina</taxon>
    </lineage>
</organism>
<evidence type="ECO:0000256" key="1">
    <source>
        <dbReference type="ARBA" id="ARBA00006484"/>
    </source>
</evidence>
<dbReference type="PRINTS" id="PR00081">
    <property type="entry name" value="GDHRDH"/>
</dbReference>
<dbReference type="RefSeq" id="WP_155308686.1">
    <property type="nucleotide sequence ID" value="NZ_AP021879.1"/>
</dbReference>
<dbReference type="NCBIfam" id="NF006080">
    <property type="entry name" value="PRK08226.1"/>
    <property type="match status" value="1"/>
</dbReference>
<name>A0A5K8A452_9BACT</name>
<dbReference type="Pfam" id="PF13561">
    <property type="entry name" value="adh_short_C2"/>
    <property type="match status" value="1"/>
</dbReference>
<dbReference type="GO" id="GO:0016616">
    <property type="term" value="F:oxidoreductase activity, acting on the CH-OH group of donors, NAD or NADP as acceptor"/>
    <property type="evidence" value="ECO:0007669"/>
    <property type="project" value="TreeGrafter"/>
</dbReference>
<sequence>MGKLSGKVAIVTGAAMGNGEGMARVMARHGAHVALWDRSDSVFATARAMQDEGLSAKPYKVDVTRFEACCEATDAILQANGRIDILCNNAGVARLANFLEMDDNLRDFHFSVNIIGGWNATKAVLPSMKARRYGKIVNMSSVTGPMVVDEGMSAYATSKAAIIGFTKALARDMAKYGINVNAICPGYILTPMVEHTARESNPSDPQRVIAGIAAGVPLGRLGTPAEIGELAAFLASDEASYITGTQIVIDGGSTLPETMTVGA</sequence>
<protein>
    <submittedName>
        <fullName evidence="3">Oxidoreductase UcpA</fullName>
    </submittedName>
</protein>
<dbReference type="FunFam" id="3.40.50.720:FF:000084">
    <property type="entry name" value="Short-chain dehydrogenase reductase"/>
    <property type="match status" value="1"/>
</dbReference>
<keyword evidence="4" id="KW-1185">Reference proteome</keyword>
<reference evidence="3 4" key="1">
    <citation type="submission" date="2019-11" db="EMBL/GenBank/DDBJ databases">
        <title>Comparative genomics of hydrocarbon-degrading Desulfosarcina strains.</title>
        <authorList>
            <person name="Watanabe M."/>
            <person name="Kojima H."/>
            <person name="Fukui M."/>
        </authorList>
    </citation>
    <scope>NUCLEOTIDE SEQUENCE [LARGE SCALE GENOMIC DNA]</scope>
    <source>
        <strain evidence="4">oXyS1</strain>
    </source>
</reference>
<evidence type="ECO:0000313" key="3">
    <source>
        <dbReference type="EMBL" id="BBO87206.1"/>
    </source>
</evidence>
<dbReference type="SUPFAM" id="SSF51735">
    <property type="entry name" value="NAD(P)-binding Rossmann-fold domains"/>
    <property type="match status" value="1"/>
</dbReference>
<gene>
    <name evidence="3" type="primary">ucpA</name>
    <name evidence="3" type="ORF">DSCOOX_03860</name>
</gene>
<evidence type="ECO:0000313" key="4">
    <source>
        <dbReference type="Proteomes" id="UP000422108"/>
    </source>
</evidence>
<accession>A0A5K8A452</accession>
<comment type="similarity">
    <text evidence="1">Belongs to the short-chain dehydrogenases/reductases (SDR) family.</text>
</comment>
<dbReference type="Gene3D" id="3.40.50.720">
    <property type="entry name" value="NAD(P)-binding Rossmann-like Domain"/>
    <property type="match status" value="1"/>
</dbReference>
<dbReference type="InterPro" id="IPR036291">
    <property type="entry name" value="NAD(P)-bd_dom_sf"/>
</dbReference>
<dbReference type="EMBL" id="AP021879">
    <property type="protein sequence ID" value="BBO87206.1"/>
    <property type="molecule type" value="Genomic_DNA"/>
</dbReference>
<dbReference type="InterPro" id="IPR020904">
    <property type="entry name" value="Sc_DH/Rdtase_CS"/>
</dbReference>
<dbReference type="PANTHER" id="PTHR42760:SF133">
    <property type="entry name" value="3-OXOACYL-[ACYL-CARRIER-PROTEIN] REDUCTASE"/>
    <property type="match status" value="1"/>
</dbReference>
<dbReference type="PANTHER" id="PTHR42760">
    <property type="entry name" value="SHORT-CHAIN DEHYDROGENASES/REDUCTASES FAMILY MEMBER"/>
    <property type="match status" value="1"/>
</dbReference>
<dbReference type="PRINTS" id="PR00080">
    <property type="entry name" value="SDRFAMILY"/>
</dbReference>
<dbReference type="AlphaFoldDB" id="A0A5K8A452"/>
<proteinExistence type="inferred from homology"/>
<dbReference type="PROSITE" id="PS00061">
    <property type="entry name" value="ADH_SHORT"/>
    <property type="match status" value="1"/>
</dbReference>
<dbReference type="InterPro" id="IPR002347">
    <property type="entry name" value="SDR_fam"/>
</dbReference>